<dbReference type="GO" id="GO:0005829">
    <property type="term" value="C:cytosol"/>
    <property type="evidence" value="ECO:0007669"/>
    <property type="project" value="TreeGrafter"/>
</dbReference>
<dbReference type="InterPro" id="IPR031751">
    <property type="entry name" value="DUF4735"/>
</dbReference>
<keyword evidence="1" id="KW-0732">Signal</keyword>
<feature type="chain" id="PRO_5013844338" evidence="1">
    <location>
        <begin position="26"/>
        <end position="325"/>
    </location>
</feature>
<dbReference type="PANTHER" id="PTHR33539">
    <property type="entry name" value="UPF0764 PROTEIN C16ORF89"/>
    <property type="match status" value="1"/>
</dbReference>
<feature type="signal peptide" evidence="1">
    <location>
        <begin position="1"/>
        <end position="25"/>
    </location>
</feature>
<organism evidence="2">
    <name type="scientific">Micrurus corallinus</name>
    <name type="common">Brazilian coral snake</name>
    <dbReference type="NCBI Taxonomy" id="54390"/>
    <lineage>
        <taxon>Eukaryota</taxon>
        <taxon>Metazoa</taxon>
        <taxon>Chordata</taxon>
        <taxon>Craniata</taxon>
        <taxon>Vertebrata</taxon>
        <taxon>Euteleostomi</taxon>
        <taxon>Lepidosauria</taxon>
        <taxon>Squamata</taxon>
        <taxon>Bifurcata</taxon>
        <taxon>Unidentata</taxon>
        <taxon>Episquamata</taxon>
        <taxon>Toxicofera</taxon>
        <taxon>Serpentes</taxon>
        <taxon>Colubroidea</taxon>
        <taxon>Elapidae</taxon>
        <taxon>Elapinae</taxon>
        <taxon>Micrurus</taxon>
    </lineage>
</organism>
<evidence type="ECO:0000256" key="1">
    <source>
        <dbReference type="SAM" id="SignalP"/>
    </source>
</evidence>
<dbReference type="PANTHER" id="PTHR33539:SF1">
    <property type="entry name" value="UPF0764 PROTEIN C16ORF89"/>
    <property type="match status" value="1"/>
</dbReference>
<dbReference type="EMBL" id="IACJ01073480">
    <property type="protein sequence ID" value="LAA47556.1"/>
    <property type="molecule type" value="Transcribed_RNA"/>
</dbReference>
<evidence type="ECO:0000313" key="2">
    <source>
        <dbReference type="EMBL" id="LAA47556.1"/>
    </source>
</evidence>
<accession>A0A2D4FK15</accession>
<sequence length="325" mass="37340">MQKMLDFGFLLMICLVNLQPTSCQADRRNAIISAMEKAVMFLGENHDKLNVDAVLGYSVLEAYLNMVMKRWEGNIMELTIERQRILMMREALLTFMKEAAQDVEKQDPVSHKEFAPALKPGFWKVPQEWKKINESIPYSLTSGSCLDFTTSDICISALLGTQDDSDVCWIPDYCTNLMVNTHCDGYLLSHQLFYFLFAKMQSCPNSLFQNAAYYENIFCDLMMQANRNVEKKNFMDNCGDLFTENIMFCGLAGFSEFFQTSWLDRILNWQKQEKGCFWMYTFPSDEGHVRRRRKRTEKFVEGGCSSHNTAVAVGALGGFLLYGTS</sequence>
<proteinExistence type="predicted"/>
<reference evidence="2" key="2">
    <citation type="submission" date="2017-11" db="EMBL/GenBank/DDBJ databases">
        <title>Coralsnake Venomics: Analyses of Venom Gland Transcriptomes and Proteomes of Six Brazilian Taxa.</title>
        <authorList>
            <person name="Aird S.D."/>
            <person name="Jorge da Silva N."/>
            <person name="Qiu L."/>
            <person name="Villar-Briones A."/>
            <person name="Aparecida-Saddi V."/>
            <person name="Campos-Telles M.P."/>
            <person name="Grau M."/>
            <person name="Mikheyev A.S."/>
        </authorList>
    </citation>
    <scope>NUCLEOTIDE SEQUENCE</scope>
    <source>
        <tissue evidence="2">Venom_gland</tissue>
    </source>
</reference>
<dbReference type="AlphaFoldDB" id="A0A2D4FK15"/>
<name>A0A2D4FK15_MICCO</name>
<dbReference type="GO" id="GO:0016020">
    <property type="term" value="C:membrane"/>
    <property type="evidence" value="ECO:0007669"/>
    <property type="project" value="TreeGrafter"/>
</dbReference>
<dbReference type="Pfam" id="PF15882">
    <property type="entry name" value="DUF4735"/>
    <property type="match status" value="1"/>
</dbReference>
<reference evidence="2" key="1">
    <citation type="submission" date="2017-07" db="EMBL/GenBank/DDBJ databases">
        <authorList>
            <person name="Mikheyev A."/>
            <person name="Grau M."/>
        </authorList>
    </citation>
    <scope>NUCLEOTIDE SEQUENCE</scope>
    <source>
        <tissue evidence="2">Venom_gland</tissue>
    </source>
</reference>
<protein>
    <submittedName>
        <fullName evidence="2">Uncharacterized protein</fullName>
    </submittedName>
</protein>